<sequence>MMRLFFLPLCFVVIFTTSKAQTSDNSLEKYPIFPNCEPVDVATLKDCFNTTVKDLLFSNLELPSIVDEENYNGEASVFFEVNSEGVFKVLYVDAFYKELKEEITRVFGEFPKITPATYNGRPTYAQYTMSFRIPLGSEPVNNNSEISSVTKAKEIIGNEELTEYEAIEKLPYTNEEYTSSLNIPLSHHNYSLFDPYVNQVGANNHTAQKPFIYSEVNKYYNFESENKAISKERTSWLGRKWWNEHMLTLKGKDYWFTLDPGVDLQAGKDTDADISTYNNTRLIYTQGGIGKQVNFFATIYESQGRFADYFNRYAESIKPDGGNPAIIPGRGIAKRFKKDSYDYPVATGYVSFTPSQYFNIQLGHGKNFIGDGYRSLFLSDNASPYPFFKLNTTIWKLKYTNTWMSLRDVRSEVTEDGSFRTKFMANHYLSYNVTKRLNIGLFESVIWENDNDRGFDFNYINPVIFYRAIEFSTGSRGGNALIGLSAKYKVNNRVNAYSQLIIDEFSTSDIFGGNGSYKNKIGYQIGAKYYDAFGLKNLYLQAEYNRVRPYTYSHNTVVLNYGHANQSMAHTLGANFSEFITIARYQRGRIFSSAKLIFAKRGFEFNTSEDSFFYGGNIYGTEDNRIADEGNELAQGNTTDFFHGEFQIGYVINPASNLKIYGNLIYRDFSPLVNTETVFSNQTTWFNFGIRTDLFNWYYDF</sequence>
<accession>A0A9X1FQG5</accession>
<dbReference type="EMBL" id="JAHWDP010000004">
    <property type="protein sequence ID" value="MBW2938640.1"/>
    <property type="molecule type" value="Genomic_DNA"/>
</dbReference>
<dbReference type="AlphaFoldDB" id="A0A9X1FQG5"/>
<evidence type="ECO:0000313" key="2">
    <source>
        <dbReference type="EMBL" id="MBW2938640.1"/>
    </source>
</evidence>
<dbReference type="Proteomes" id="UP001138686">
    <property type="component" value="Unassembled WGS sequence"/>
</dbReference>
<feature type="signal peptide" evidence="1">
    <location>
        <begin position="1"/>
        <end position="22"/>
    </location>
</feature>
<comment type="caution">
    <text evidence="2">The sequence shown here is derived from an EMBL/GenBank/DDBJ whole genome shotgun (WGS) entry which is preliminary data.</text>
</comment>
<protein>
    <submittedName>
        <fullName evidence="2">Gliding motility protein RemB</fullName>
    </submittedName>
</protein>
<keyword evidence="1" id="KW-0732">Signal</keyword>
<gene>
    <name evidence="2" type="ORF">KXJ69_11015</name>
</gene>
<organism evidence="2 3">
    <name type="scientific">Halomarinibacterium sedimenti</name>
    <dbReference type="NCBI Taxonomy" id="2857106"/>
    <lineage>
        <taxon>Bacteria</taxon>
        <taxon>Pseudomonadati</taxon>
        <taxon>Bacteroidota</taxon>
        <taxon>Flavobacteriia</taxon>
        <taxon>Flavobacteriales</taxon>
        <taxon>Flavobacteriaceae</taxon>
        <taxon>Halomarinibacterium</taxon>
    </lineage>
</organism>
<proteinExistence type="predicted"/>
<reference evidence="2" key="1">
    <citation type="submission" date="2021-07" db="EMBL/GenBank/DDBJ databases">
        <title>Aureisphaera sp. CAU 1614 isolated from sea sediment.</title>
        <authorList>
            <person name="Kim W."/>
        </authorList>
    </citation>
    <scope>NUCLEOTIDE SEQUENCE</scope>
    <source>
        <strain evidence="2">CAU 1614</strain>
    </source>
</reference>
<name>A0A9X1FQG5_9FLAO</name>
<evidence type="ECO:0000256" key="1">
    <source>
        <dbReference type="SAM" id="SignalP"/>
    </source>
</evidence>
<feature type="chain" id="PRO_5040866318" evidence="1">
    <location>
        <begin position="23"/>
        <end position="701"/>
    </location>
</feature>
<evidence type="ECO:0000313" key="3">
    <source>
        <dbReference type="Proteomes" id="UP001138686"/>
    </source>
</evidence>
<keyword evidence="3" id="KW-1185">Reference proteome</keyword>
<dbReference type="RefSeq" id="WP_219053165.1">
    <property type="nucleotide sequence ID" value="NZ_JAHWDP010000004.1"/>
</dbReference>